<dbReference type="OrthoDB" id="63935at2759"/>
<dbReference type="EMBL" id="JABCKV010002868">
    <property type="protein sequence ID" value="KAG5636651.1"/>
    <property type="molecule type" value="Genomic_DNA"/>
</dbReference>
<evidence type="ECO:0008006" key="3">
    <source>
        <dbReference type="Google" id="ProtNLM"/>
    </source>
</evidence>
<evidence type="ECO:0000313" key="2">
    <source>
        <dbReference type="Proteomes" id="UP000775547"/>
    </source>
</evidence>
<organism evidence="1 2">
    <name type="scientific">Asterophora parasitica</name>
    <dbReference type="NCBI Taxonomy" id="117018"/>
    <lineage>
        <taxon>Eukaryota</taxon>
        <taxon>Fungi</taxon>
        <taxon>Dikarya</taxon>
        <taxon>Basidiomycota</taxon>
        <taxon>Agaricomycotina</taxon>
        <taxon>Agaricomycetes</taxon>
        <taxon>Agaricomycetidae</taxon>
        <taxon>Agaricales</taxon>
        <taxon>Tricholomatineae</taxon>
        <taxon>Lyophyllaceae</taxon>
        <taxon>Asterophora</taxon>
    </lineage>
</organism>
<evidence type="ECO:0000313" key="1">
    <source>
        <dbReference type="EMBL" id="KAG5636651.1"/>
    </source>
</evidence>
<protein>
    <recommendedName>
        <fullName evidence="3">NAD(P)-binding domain-containing protein</fullName>
    </recommendedName>
</protein>
<sequence>MNILVIGGSRNVGYFASLRFLGASSSYHRMEGSLLIAAVEVGHTVTFLLRNTSVFDNDADVQQYLRSNQAYLVVPLPSLLKPVYGYLIAVPHRDKVGVERVMAHVAGWKWNDKEDGELVENVLDAQGRWRNGLPTEGTLKEVLVIRPAIFTDGDCLAESGKKMCRVSEKELGGWTVSRKDVAHFVADAALNRWGEFKGKRVNIAY</sequence>
<gene>
    <name evidence="1" type="ORF">DXG03_004696</name>
</gene>
<name>A0A9P7FT91_9AGAR</name>
<dbReference type="Gene3D" id="3.40.50.720">
    <property type="entry name" value="NAD(P)-binding Rossmann-like Domain"/>
    <property type="match status" value="1"/>
</dbReference>
<reference evidence="1" key="1">
    <citation type="submission" date="2020-07" db="EMBL/GenBank/DDBJ databases">
        <authorList>
            <person name="Nieuwenhuis M."/>
            <person name="Van De Peppel L.J.J."/>
        </authorList>
    </citation>
    <scope>NUCLEOTIDE SEQUENCE</scope>
    <source>
        <strain evidence="1">AP01</strain>
        <tissue evidence="1">Mycelium</tissue>
    </source>
</reference>
<keyword evidence="2" id="KW-1185">Reference proteome</keyword>
<reference evidence="1" key="2">
    <citation type="submission" date="2021-10" db="EMBL/GenBank/DDBJ databases">
        <title>Phylogenomics reveals ancestral predisposition of the termite-cultivated fungus Termitomyces towards a domesticated lifestyle.</title>
        <authorList>
            <person name="Auxier B."/>
            <person name="Grum-Grzhimaylo A."/>
            <person name="Cardenas M.E."/>
            <person name="Lodge J.D."/>
            <person name="Laessoe T."/>
            <person name="Pedersen O."/>
            <person name="Smith M.E."/>
            <person name="Kuyper T.W."/>
            <person name="Franco-Molano E.A."/>
            <person name="Baroni T.J."/>
            <person name="Aanen D.K."/>
        </authorList>
    </citation>
    <scope>NUCLEOTIDE SEQUENCE</scope>
    <source>
        <strain evidence="1">AP01</strain>
        <tissue evidence="1">Mycelium</tissue>
    </source>
</reference>
<comment type="caution">
    <text evidence="1">The sequence shown here is derived from an EMBL/GenBank/DDBJ whole genome shotgun (WGS) entry which is preliminary data.</text>
</comment>
<dbReference type="AlphaFoldDB" id="A0A9P7FT91"/>
<dbReference type="Proteomes" id="UP000775547">
    <property type="component" value="Unassembled WGS sequence"/>
</dbReference>
<proteinExistence type="predicted"/>
<accession>A0A9P7FT91</accession>